<sequence>MFKPPRSSSNFHLFRYILLLLASLSLLLPAAAMAGASKDFNSGIRYFKHAQYDKAIQSFERARKKGLKKPALYYNLGVSYFKIRNYDKANHYFKQILRFKRLKSLAEYNLGLVALKKNDKKSARKWFTKSSASSNKKISGLSRRQLSRFSSRKISRRNIKKWYNSASISYGNNSNIKLVPTEITTNTSDSFTEFYASTNGILSGTYNNGISLNGFAYFINYANINAYDEKQARLGLYKSKQYAGWRTRIGAYYERSTFGSNPYQAVTGLEAKGKYKLQKSNYISLRYRYNNINSLYSPYDYLQGSRQQFRAEYLDYKTSSSKIIYYEMEVNNRQNLIARNYSPTRHTIRAVYNYNLTRAWRIGGEVSYRYSKYQPTATQNRQDDRLRAAIEAKYRLSKHWKINARYQRTENSSTDSLYAYSQNLYYVGVRTSF</sequence>
<dbReference type="Gene3D" id="1.25.40.10">
    <property type="entry name" value="Tetratricopeptide repeat domain"/>
    <property type="match status" value="1"/>
</dbReference>
<evidence type="ECO:0000256" key="1">
    <source>
        <dbReference type="ARBA" id="ARBA00022729"/>
    </source>
</evidence>
<dbReference type="Pfam" id="PF13505">
    <property type="entry name" value="OMP_b-brl"/>
    <property type="match status" value="1"/>
</dbReference>
<dbReference type="PROSITE" id="PS50005">
    <property type="entry name" value="TPR"/>
    <property type="match status" value="1"/>
</dbReference>
<dbReference type="EMBL" id="UOFZ01000130">
    <property type="protein sequence ID" value="VAX13693.1"/>
    <property type="molecule type" value="Genomic_DNA"/>
</dbReference>
<organism evidence="3">
    <name type="scientific">hydrothermal vent metagenome</name>
    <dbReference type="NCBI Taxonomy" id="652676"/>
    <lineage>
        <taxon>unclassified sequences</taxon>
        <taxon>metagenomes</taxon>
        <taxon>ecological metagenomes</taxon>
    </lineage>
</organism>
<reference evidence="3" key="1">
    <citation type="submission" date="2018-06" db="EMBL/GenBank/DDBJ databases">
        <authorList>
            <person name="Zhirakovskaya E."/>
        </authorList>
    </citation>
    <scope>NUCLEOTIDE SEQUENCE</scope>
</reference>
<dbReference type="AlphaFoldDB" id="A0A3B1BNB7"/>
<dbReference type="InterPro" id="IPR027385">
    <property type="entry name" value="Beta-barrel_OMP"/>
</dbReference>
<evidence type="ECO:0000259" key="2">
    <source>
        <dbReference type="Pfam" id="PF13505"/>
    </source>
</evidence>
<keyword evidence="1" id="KW-0732">Signal</keyword>
<accession>A0A3B1BNB7</accession>
<dbReference type="InterPro" id="IPR019734">
    <property type="entry name" value="TPR_rpt"/>
</dbReference>
<dbReference type="Pfam" id="PF13432">
    <property type="entry name" value="TPR_16"/>
    <property type="match status" value="1"/>
</dbReference>
<dbReference type="SUPFAM" id="SSF56935">
    <property type="entry name" value="Porins"/>
    <property type="match status" value="1"/>
</dbReference>
<evidence type="ECO:0000313" key="3">
    <source>
        <dbReference type="EMBL" id="VAX13693.1"/>
    </source>
</evidence>
<name>A0A3B1BNB7_9ZZZZ</name>
<protein>
    <recommendedName>
        <fullName evidence="2">Outer membrane protein beta-barrel domain-containing protein</fullName>
    </recommendedName>
</protein>
<proteinExistence type="predicted"/>
<feature type="domain" description="Outer membrane protein beta-barrel" evidence="2">
    <location>
        <begin position="284"/>
        <end position="433"/>
    </location>
</feature>
<gene>
    <name evidence="3" type="ORF">MNBD_GAMMA24-685</name>
</gene>
<dbReference type="InterPro" id="IPR011990">
    <property type="entry name" value="TPR-like_helical_dom_sf"/>
</dbReference>
<dbReference type="SUPFAM" id="SSF48452">
    <property type="entry name" value="TPR-like"/>
    <property type="match status" value="1"/>
</dbReference>
<dbReference type="SMART" id="SM00028">
    <property type="entry name" value="TPR"/>
    <property type="match status" value="2"/>
</dbReference>